<evidence type="ECO:0000313" key="2">
    <source>
        <dbReference type="Proteomes" id="UP001243375"/>
    </source>
</evidence>
<evidence type="ECO:0000313" key="1">
    <source>
        <dbReference type="EMBL" id="KAJ9120179.1"/>
    </source>
</evidence>
<protein>
    <submittedName>
        <fullName evidence="1">Uncharacterized protein</fullName>
    </submittedName>
</protein>
<keyword evidence="2" id="KW-1185">Reference proteome</keyword>
<dbReference type="EMBL" id="JASBWU010000007">
    <property type="protein sequence ID" value="KAJ9120179.1"/>
    <property type="molecule type" value="Genomic_DNA"/>
</dbReference>
<organism evidence="1 2">
    <name type="scientific">Naganishia vaughanmartiniae</name>
    <dbReference type="NCBI Taxonomy" id="1424756"/>
    <lineage>
        <taxon>Eukaryota</taxon>
        <taxon>Fungi</taxon>
        <taxon>Dikarya</taxon>
        <taxon>Basidiomycota</taxon>
        <taxon>Agaricomycotina</taxon>
        <taxon>Tremellomycetes</taxon>
        <taxon>Filobasidiales</taxon>
        <taxon>Filobasidiaceae</taxon>
        <taxon>Naganishia</taxon>
    </lineage>
</organism>
<accession>A0ACC2X9Z3</accession>
<reference evidence="1" key="1">
    <citation type="submission" date="2023-04" db="EMBL/GenBank/DDBJ databases">
        <title>Draft Genome sequencing of Naganishia species isolated from polar environments using Oxford Nanopore Technology.</title>
        <authorList>
            <person name="Leo P."/>
            <person name="Venkateswaran K."/>
        </authorList>
    </citation>
    <scope>NUCLEOTIDE SEQUENCE</scope>
    <source>
        <strain evidence="1">MNA-CCFEE 5425</strain>
    </source>
</reference>
<sequence>MMASDPLARLPLIKTAIDGELLATSSHARKFLGPDDALISSKEPVDDDEEPVKFILLAEFDIDQGATLSLQYPFPTGTNEHTLAELMLPDGAHLRSEDWTIFFLNQTSKNAVTPILDHESPGRRPSTQTIEDLSSSENIKGRDKAHVQQWGHSKTDEMLFVLNCVKMKEDKSVRRFRRGAMVKALAVCTSKPYIQIYKPILSLALDEYYQNPSPAILAKLFDSLNSISVVGCPKLSYAETLVLRYSDQKNLFQEKFKPPVALVLEKKEEAVVNVEDEPNSYRSYGGLTPDSSTRKEEGPTNTGTMRSLKERFDRMSTGSVRRMRKSSRTSMRDSFENGKLRSTLPDGEPLSKLDNSERLQTTVSGNQYAYQPIRDTHFFETTAHYSGMPIPVRIPLVSLLEEVGVKRILFLGHGQPAGHVVNFVLATCSLTGHILRGFTERAFPYSNLAGLEMLEETPGYIAGVINPRFEDLQHTWDILCNIETGKITVSRYLVNDSRNSEGPSRALSPATSIFSREEGAIYDPPPLSAEGVGSQRDGHITKGESADSQFIDESSKSQILGMVASGCSETVLRARFAEYIHRFVRLAARYEEDSTGHTMIGFASKRAQGQELGSGYDFVNDTNKAREFALYGPRIEAWQKSQSYQYWKEDFARFSTVKTIKNIDLHYQISRLRHAQLISDEEVTLIYRRLCEELQRYEQVIELLAYTSTSGDGLSTLALGLFHVSPSVRYAVVHLLDLIQAYPIGELAVHRLNVYQKMAYKRLLEQADTRE</sequence>
<proteinExistence type="predicted"/>
<gene>
    <name evidence="1" type="ORF">QFC22_003078</name>
</gene>
<name>A0ACC2X9Z3_9TREE</name>
<dbReference type="Proteomes" id="UP001243375">
    <property type="component" value="Unassembled WGS sequence"/>
</dbReference>
<comment type="caution">
    <text evidence="1">The sequence shown here is derived from an EMBL/GenBank/DDBJ whole genome shotgun (WGS) entry which is preliminary data.</text>
</comment>